<organism evidence="5 6">
    <name type="scientific">Nitrospira tepida</name>
    <dbReference type="NCBI Taxonomy" id="2973512"/>
    <lineage>
        <taxon>Bacteria</taxon>
        <taxon>Pseudomonadati</taxon>
        <taxon>Nitrospirota</taxon>
        <taxon>Nitrospiria</taxon>
        <taxon>Nitrospirales</taxon>
        <taxon>Nitrospiraceae</taxon>
        <taxon>Nitrospira</taxon>
    </lineage>
</organism>
<evidence type="ECO:0000313" key="5">
    <source>
        <dbReference type="EMBL" id="CAI4030145.1"/>
    </source>
</evidence>
<dbReference type="SMART" id="SM00470">
    <property type="entry name" value="ParB"/>
    <property type="match status" value="1"/>
</dbReference>
<dbReference type="InterPro" id="IPR036086">
    <property type="entry name" value="ParB/Sulfiredoxin_sf"/>
</dbReference>
<comment type="similarity">
    <text evidence="1">Belongs to the ParB family.</text>
</comment>
<name>A0AA86MWH3_9BACT</name>
<accession>A0AA86MWH3</accession>
<dbReference type="Gene3D" id="1.10.10.2830">
    <property type="match status" value="1"/>
</dbReference>
<dbReference type="GO" id="GO:0005694">
    <property type="term" value="C:chromosome"/>
    <property type="evidence" value="ECO:0007669"/>
    <property type="project" value="TreeGrafter"/>
</dbReference>
<dbReference type="PANTHER" id="PTHR33375">
    <property type="entry name" value="CHROMOSOME-PARTITIONING PROTEIN PARB-RELATED"/>
    <property type="match status" value="1"/>
</dbReference>
<dbReference type="InterPro" id="IPR004437">
    <property type="entry name" value="ParB/RepB/Spo0J"/>
</dbReference>
<evidence type="ECO:0000256" key="1">
    <source>
        <dbReference type="ARBA" id="ARBA00006295"/>
    </source>
</evidence>
<gene>
    <name evidence="5" type="ORF">DNFV4_00570</name>
</gene>
<keyword evidence="6" id="KW-1185">Reference proteome</keyword>
<dbReference type="SUPFAM" id="SSF110849">
    <property type="entry name" value="ParB/Sulfiredoxin"/>
    <property type="match status" value="1"/>
</dbReference>
<dbReference type="GO" id="GO:0007059">
    <property type="term" value="P:chromosome segregation"/>
    <property type="evidence" value="ECO:0007669"/>
    <property type="project" value="UniProtKB-KW"/>
</dbReference>
<evidence type="ECO:0000256" key="2">
    <source>
        <dbReference type="ARBA" id="ARBA00022829"/>
    </source>
</evidence>
<dbReference type="EMBL" id="OX365700">
    <property type="protein sequence ID" value="CAI4030145.1"/>
    <property type="molecule type" value="Genomic_DNA"/>
</dbReference>
<dbReference type="CDD" id="cd16393">
    <property type="entry name" value="SPO0J_N"/>
    <property type="match status" value="1"/>
</dbReference>
<keyword evidence="3" id="KW-0238">DNA-binding</keyword>
<protein>
    <submittedName>
        <fullName evidence="5">Chromosome-partitioning protein ParB</fullName>
    </submittedName>
</protein>
<reference evidence="5" key="1">
    <citation type="submission" date="2022-10" db="EMBL/GenBank/DDBJ databases">
        <authorList>
            <person name="Koch H."/>
        </authorList>
    </citation>
    <scope>NUCLEOTIDE SEQUENCE</scope>
    <source>
        <strain evidence="5">DNF</strain>
    </source>
</reference>
<dbReference type="GO" id="GO:0003677">
    <property type="term" value="F:DNA binding"/>
    <property type="evidence" value="ECO:0007669"/>
    <property type="project" value="UniProtKB-KW"/>
</dbReference>
<dbReference type="NCBIfam" id="TIGR00180">
    <property type="entry name" value="parB_part"/>
    <property type="match status" value="1"/>
</dbReference>
<dbReference type="PANTHER" id="PTHR33375:SF1">
    <property type="entry name" value="CHROMOSOME-PARTITIONING PROTEIN PARB-RELATED"/>
    <property type="match status" value="1"/>
</dbReference>
<sequence length="285" mass="31696">MEKKALGRGLDALLPVAAPAPVKPAAESQDVLDIELDHILPNRFQPRRDFPEDELEQLADSLRQNGLLQPIVVRRKGDGLYELISGERRWRAAELAGLGTIKALVRNCSDDEAMALALIENLQRDDLNPMETAHAYHRMATEFGMTQDVIAQRVGRERSSVANLLRLLHLPEEVQQMVAAGSLSTGHAKVLLAVHGGEAQVRLAREIVDRQWSVRESEKRVAAQARDKRPTRGRAQPSAFQDLEARLQKKLGTKVVIEQAGTGGRIVVHYFSPQEQERLLDILLG</sequence>
<dbReference type="AlphaFoldDB" id="A0AA86MWH3"/>
<evidence type="ECO:0000256" key="3">
    <source>
        <dbReference type="ARBA" id="ARBA00023125"/>
    </source>
</evidence>
<dbReference type="SUPFAM" id="SSF109709">
    <property type="entry name" value="KorB DNA-binding domain-like"/>
    <property type="match status" value="1"/>
</dbReference>
<dbReference type="InterPro" id="IPR003115">
    <property type="entry name" value="ParB_N"/>
</dbReference>
<dbReference type="KEGG" id="nti:DNFV4_00570"/>
<proteinExistence type="inferred from homology"/>
<feature type="domain" description="ParB-like N-terminal" evidence="4">
    <location>
        <begin position="32"/>
        <end position="122"/>
    </location>
</feature>
<dbReference type="Gene3D" id="3.90.1530.30">
    <property type="match status" value="1"/>
</dbReference>
<dbReference type="Proteomes" id="UP001179121">
    <property type="component" value="Chromosome"/>
</dbReference>
<dbReference type="InterPro" id="IPR041468">
    <property type="entry name" value="HTH_ParB/Spo0J"/>
</dbReference>
<dbReference type="Pfam" id="PF23552">
    <property type="entry name" value="ParB_C"/>
    <property type="match status" value="1"/>
</dbReference>
<dbReference type="Pfam" id="PF02195">
    <property type="entry name" value="ParB_N"/>
    <property type="match status" value="1"/>
</dbReference>
<dbReference type="RefSeq" id="WP_289267145.1">
    <property type="nucleotide sequence ID" value="NZ_OX365700.1"/>
</dbReference>
<dbReference type="FunFam" id="1.10.10.2830:FF:000001">
    <property type="entry name" value="Chromosome partitioning protein ParB"/>
    <property type="match status" value="1"/>
</dbReference>
<dbReference type="InterPro" id="IPR057240">
    <property type="entry name" value="ParB_dimer_C"/>
</dbReference>
<evidence type="ECO:0000313" key="6">
    <source>
        <dbReference type="Proteomes" id="UP001179121"/>
    </source>
</evidence>
<evidence type="ECO:0000259" key="4">
    <source>
        <dbReference type="SMART" id="SM00470"/>
    </source>
</evidence>
<dbReference type="InterPro" id="IPR050336">
    <property type="entry name" value="Chromosome_partition/occlusion"/>
</dbReference>
<dbReference type="FunFam" id="3.90.1530.30:FF:000001">
    <property type="entry name" value="Chromosome partitioning protein ParB"/>
    <property type="match status" value="1"/>
</dbReference>
<dbReference type="Pfam" id="PF17762">
    <property type="entry name" value="HTH_ParB"/>
    <property type="match status" value="1"/>
</dbReference>
<keyword evidence="2" id="KW-0159">Chromosome partition</keyword>